<keyword evidence="4" id="KW-1185">Reference proteome</keyword>
<dbReference type="OrthoDB" id="9784270at2"/>
<sequence>MRPDDQKKLEYAIREITEIAKGFGLDFYPMRYEVCPDDIIYTFGAYGMPTRFSHWSFGKQYYKMKLQYDLGLSKIYELVINSNPCYAFLLNSNSLIQNKLIVAHVLAHCDFFKNNARFQNTKRDMVESMAATAERVAAYEKIYGKQEVESLLDAVLAIQEHIDPSLVRPKLAWSLDEEESEDKRKHTEYDDLWKMDESSSEERPVFRKRKKFPPRPEKDLMLFIEQYSSELDDWQRDILTMMREEMLYFWPQLETKIMNEGWASYWHARILREMDLTSDESIEFAKLNASVVQPSKTQLNPYYLGVKIFEDIEERYDHPTEEMIKHGIEPGSGREKMFEVREIESDQSFIRNYLTKELARREDLYLFQKQGQKYKITDKDHEAVRDQLVTMRVNGGFPYITVQDGDYVRSGELYLKHHYEDVELDVGYLEKTLPYIYQLWGRNVHLETKVEGRDVVFSYGGKKVQKKYL</sequence>
<dbReference type="PANTHER" id="PTHR30029:SF2">
    <property type="entry name" value="STAGE V SPORULATION PROTEIN R"/>
    <property type="match status" value="1"/>
</dbReference>
<organism evidence="3 4">
    <name type="scientific">Halobacillus dabanensis</name>
    <dbReference type="NCBI Taxonomy" id="240302"/>
    <lineage>
        <taxon>Bacteria</taxon>
        <taxon>Bacillati</taxon>
        <taxon>Bacillota</taxon>
        <taxon>Bacilli</taxon>
        <taxon>Bacillales</taxon>
        <taxon>Bacillaceae</taxon>
        <taxon>Halobacillus</taxon>
    </lineage>
</organism>
<dbReference type="eggNOG" id="COG2719">
    <property type="taxonomic scope" value="Bacteria"/>
</dbReference>
<evidence type="ECO:0000313" key="4">
    <source>
        <dbReference type="Proteomes" id="UP000183557"/>
    </source>
</evidence>
<dbReference type="Pfam" id="PF04293">
    <property type="entry name" value="SpoVR"/>
    <property type="match status" value="1"/>
</dbReference>
<accession>A0A1I3SVS4</accession>
<dbReference type="AlphaFoldDB" id="A0A1I3SVS4"/>
<dbReference type="Pfam" id="PF24755">
    <property type="entry name" value="SpoVR_C"/>
    <property type="match status" value="1"/>
</dbReference>
<dbReference type="PANTHER" id="PTHR30029">
    <property type="entry name" value="STAGE V SPORULATION PROTEIN R"/>
    <property type="match status" value="1"/>
</dbReference>
<feature type="domain" description="SpoVR protein-like N-terminal" evidence="1">
    <location>
        <begin position="6"/>
        <end position="395"/>
    </location>
</feature>
<evidence type="ECO:0000259" key="2">
    <source>
        <dbReference type="Pfam" id="PF24755"/>
    </source>
</evidence>
<dbReference type="RefSeq" id="WP_075035703.1">
    <property type="nucleotide sequence ID" value="NZ_FOSB01000003.1"/>
</dbReference>
<dbReference type="Proteomes" id="UP000183557">
    <property type="component" value="Unassembled WGS sequence"/>
</dbReference>
<dbReference type="STRING" id="240302.BN982_03531"/>
<feature type="domain" description="SpoVR-like C-terminal" evidence="2">
    <location>
        <begin position="398"/>
        <end position="449"/>
    </location>
</feature>
<name>A0A1I3SVS4_HALDA</name>
<gene>
    <name evidence="3" type="ORF">SAMN04487936_10378</name>
</gene>
<protein>
    <submittedName>
        <fullName evidence="3">Stage V sporulation protein R</fullName>
    </submittedName>
</protein>
<dbReference type="EMBL" id="FOSB01000003">
    <property type="protein sequence ID" value="SFJ61661.1"/>
    <property type="molecule type" value="Genomic_DNA"/>
</dbReference>
<evidence type="ECO:0000259" key="1">
    <source>
        <dbReference type="Pfam" id="PF04293"/>
    </source>
</evidence>
<proteinExistence type="predicted"/>
<evidence type="ECO:0000313" key="3">
    <source>
        <dbReference type="EMBL" id="SFJ61661.1"/>
    </source>
</evidence>
<dbReference type="InterPro" id="IPR057008">
    <property type="entry name" value="SpoVR-like_C"/>
</dbReference>
<dbReference type="InterPro" id="IPR056174">
    <property type="entry name" value="SpoVR_N"/>
</dbReference>
<reference evidence="4" key="1">
    <citation type="submission" date="2016-10" db="EMBL/GenBank/DDBJ databases">
        <authorList>
            <person name="Varghese N."/>
            <person name="Submissions S."/>
        </authorList>
    </citation>
    <scope>NUCLEOTIDE SEQUENCE [LARGE SCALE GENOMIC DNA]</scope>
    <source>
        <strain evidence="4">CGMCC 1.3704</strain>
    </source>
</reference>
<dbReference type="InterPro" id="IPR007390">
    <property type="entry name" value="Spore_V_R"/>
</dbReference>